<dbReference type="GO" id="GO:0022857">
    <property type="term" value="F:transmembrane transporter activity"/>
    <property type="evidence" value="ECO:0007669"/>
    <property type="project" value="InterPro"/>
</dbReference>
<feature type="transmembrane region" description="Helical" evidence="6">
    <location>
        <begin position="316"/>
        <end position="337"/>
    </location>
</feature>
<dbReference type="GO" id="GO:0005886">
    <property type="term" value="C:plasma membrane"/>
    <property type="evidence" value="ECO:0007669"/>
    <property type="project" value="UniProtKB-SubCell"/>
</dbReference>
<protein>
    <submittedName>
        <fullName evidence="8">MFS transporter</fullName>
    </submittedName>
</protein>
<dbReference type="AlphaFoldDB" id="A0A4R4EL31"/>
<evidence type="ECO:0000256" key="1">
    <source>
        <dbReference type="ARBA" id="ARBA00004651"/>
    </source>
</evidence>
<evidence type="ECO:0000256" key="6">
    <source>
        <dbReference type="SAM" id="Phobius"/>
    </source>
</evidence>
<feature type="transmembrane region" description="Helical" evidence="6">
    <location>
        <begin position="78"/>
        <end position="97"/>
    </location>
</feature>
<feature type="transmembrane region" description="Helical" evidence="6">
    <location>
        <begin position="12"/>
        <end position="34"/>
    </location>
</feature>
<accession>A0A4R4EL31</accession>
<organism evidence="8 9">
    <name type="scientific">Paenibacillus albiflavus</name>
    <dbReference type="NCBI Taxonomy" id="2545760"/>
    <lineage>
        <taxon>Bacteria</taxon>
        <taxon>Bacillati</taxon>
        <taxon>Bacillota</taxon>
        <taxon>Bacilli</taxon>
        <taxon>Bacillales</taxon>
        <taxon>Paenibacillaceae</taxon>
        <taxon>Paenibacillus</taxon>
    </lineage>
</organism>
<feature type="transmembrane region" description="Helical" evidence="6">
    <location>
        <begin position="380"/>
        <end position="398"/>
    </location>
</feature>
<dbReference type="CDD" id="cd17328">
    <property type="entry name" value="MFS_spinster_like"/>
    <property type="match status" value="1"/>
</dbReference>
<evidence type="ECO:0000313" key="8">
    <source>
        <dbReference type="EMBL" id="TCZ80946.1"/>
    </source>
</evidence>
<dbReference type="InterPro" id="IPR011701">
    <property type="entry name" value="MFS"/>
</dbReference>
<dbReference type="OrthoDB" id="9773404at2"/>
<proteinExistence type="predicted"/>
<evidence type="ECO:0000256" key="5">
    <source>
        <dbReference type="ARBA" id="ARBA00023136"/>
    </source>
</evidence>
<dbReference type="PROSITE" id="PS50850">
    <property type="entry name" value="MFS"/>
    <property type="match status" value="1"/>
</dbReference>
<evidence type="ECO:0000256" key="3">
    <source>
        <dbReference type="ARBA" id="ARBA00022692"/>
    </source>
</evidence>
<dbReference type="EMBL" id="SKFG01000001">
    <property type="protein sequence ID" value="TCZ80946.1"/>
    <property type="molecule type" value="Genomic_DNA"/>
</dbReference>
<dbReference type="PANTHER" id="PTHR23505">
    <property type="entry name" value="SPINSTER"/>
    <property type="match status" value="1"/>
</dbReference>
<dbReference type="Pfam" id="PF07690">
    <property type="entry name" value="MFS_1"/>
    <property type="match status" value="1"/>
</dbReference>
<feature type="transmembrane region" description="Helical" evidence="6">
    <location>
        <begin position="136"/>
        <end position="158"/>
    </location>
</feature>
<feature type="transmembrane region" description="Helical" evidence="6">
    <location>
        <begin position="46"/>
        <end position="66"/>
    </location>
</feature>
<keyword evidence="4 6" id="KW-1133">Transmembrane helix</keyword>
<dbReference type="InterPro" id="IPR020846">
    <property type="entry name" value="MFS_dom"/>
</dbReference>
<feature type="transmembrane region" description="Helical" evidence="6">
    <location>
        <begin position="344"/>
        <end position="360"/>
    </location>
</feature>
<feature type="transmembrane region" description="Helical" evidence="6">
    <location>
        <begin position="256"/>
        <end position="280"/>
    </location>
</feature>
<dbReference type="Proteomes" id="UP000295418">
    <property type="component" value="Unassembled WGS sequence"/>
</dbReference>
<name>A0A4R4EL31_9BACL</name>
<dbReference type="RefSeq" id="WP_132415750.1">
    <property type="nucleotide sequence ID" value="NZ_SKFG01000001.1"/>
</dbReference>
<comment type="caution">
    <text evidence="8">The sequence shown here is derived from an EMBL/GenBank/DDBJ whole genome shotgun (WGS) entry which is preliminary data.</text>
</comment>
<feature type="transmembrane region" description="Helical" evidence="6">
    <location>
        <begin position="292"/>
        <end position="310"/>
    </location>
</feature>
<evidence type="ECO:0000259" key="7">
    <source>
        <dbReference type="PROSITE" id="PS50850"/>
    </source>
</evidence>
<evidence type="ECO:0000256" key="4">
    <source>
        <dbReference type="ARBA" id="ARBA00022989"/>
    </source>
</evidence>
<keyword evidence="3 6" id="KW-0812">Transmembrane</keyword>
<dbReference type="SUPFAM" id="SSF103473">
    <property type="entry name" value="MFS general substrate transporter"/>
    <property type="match status" value="1"/>
</dbReference>
<feature type="domain" description="Major facilitator superfamily (MFS) profile" evidence="7">
    <location>
        <begin position="12"/>
        <end position="400"/>
    </location>
</feature>
<feature type="transmembrane region" description="Helical" evidence="6">
    <location>
        <begin position="103"/>
        <end position="124"/>
    </location>
</feature>
<gene>
    <name evidence="8" type="ORF">E0485_01275</name>
</gene>
<keyword evidence="9" id="KW-1185">Reference proteome</keyword>
<feature type="transmembrane region" description="Helical" evidence="6">
    <location>
        <begin position="221"/>
        <end position="241"/>
    </location>
</feature>
<evidence type="ECO:0000313" key="9">
    <source>
        <dbReference type="Proteomes" id="UP000295418"/>
    </source>
</evidence>
<dbReference type="InterPro" id="IPR044770">
    <property type="entry name" value="MFS_spinster-like"/>
</dbReference>
<evidence type="ECO:0000256" key="2">
    <source>
        <dbReference type="ARBA" id="ARBA00022448"/>
    </source>
</evidence>
<sequence length="417" mass="45767">MNGGFYLKTRNVFYLFLLLNIMNYLDRQITSAVLPLLKESFHASDQALGVLGSAFMITYALIALPFGMWSDRWQAHKVAAIGAVIWSAATMLSALAWSIESLYVFRALIGIGEAAFVATGSTILSKLYVQSRRARILALFNLGMPIGSSIGVLAGGALGVHFGWQFAFCIVGLPGLILAFFTWRLRLDRNPDHQKHAPNMDTSSAQININDVKQLFGNKPFILLSVGYAMISYGFGALSFFGPTLLNREMGYSVDAAGLVLGAIIAVSGFIGVPIGGYIADYWLKRNGRARIHVVIISMTISCALLYLGLQLVSIPLIAASIFFLFWHVGVISSLLYDVTEYRIWNTATALLLFIMHIIGDVPSPTVTGYLSEQTNLLFSLKMLVIPMLLAVVFFSWMTKYVSSKVSLTDQNITHSS</sequence>
<dbReference type="Gene3D" id="1.20.1250.20">
    <property type="entry name" value="MFS general substrate transporter like domains"/>
    <property type="match status" value="2"/>
</dbReference>
<dbReference type="PANTHER" id="PTHR23505:SF79">
    <property type="entry name" value="PROTEIN SPINSTER"/>
    <property type="match status" value="1"/>
</dbReference>
<keyword evidence="2" id="KW-0813">Transport</keyword>
<feature type="transmembrane region" description="Helical" evidence="6">
    <location>
        <begin position="164"/>
        <end position="185"/>
    </location>
</feature>
<reference evidence="8 9" key="1">
    <citation type="submission" date="2019-03" db="EMBL/GenBank/DDBJ databases">
        <authorList>
            <person name="Kim M.K.M."/>
        </authorList>
    </citation>
    <scope>NUCLEOTIDE SEQUENCE [LARGE SCALE GENOMIC DNA]</scope>
    <source>
        <strain evidence="8 9">18JY21-1</strain>
    </source>
</reference>
<keyword evidence="5 6" id="KW-0472">Membrane</keyword>
<comment type="subcellular location">
    <subcellularLocation>
        <location evidence="1">Cell membrane</location>
        <topology evidence="1">Multi-pass membrane protein</topology>
    </subcellularLocation>
</comment>
<dbReference type="InterPro" id="IPR036259">
    <property type="entry name" value="MFS_trans_sf"/>
</dbReference>